<name>A0A9J5YU43_SOLCO</name>
<dbReference type="AlphaFoldDB" id="A0A9J5YU43"/>
<dbReference type="EMBL" id="JACXVP010000005">
    <property type="protein sequence ID" value="KAG5604283.1"/>
    <property type="molecule type" value="Genomic_DNA"/>
</dbReference>
<proteinExistence type="predicted"/>
<evidence type="ECO:0000313" key="2">
    <source>
        <dbReference type="EMBL" id="KAG5604283.1"/>
    </source>
</evidence>
<dbReference type="Proteomes" id="UP000824120">
    <property type="component" value="Chromosome 5"/>
</dbReference>
<feature type="compositionally biased region" description="Low complexity" evidence="1">
    <location>
        <begin position="1"/>
        <end position="11"/>
    </location>
</feature>
<evidence type="ECO:0000313" key="3">
    <source>
        <dbReference type="Proteomes" id="UP000824120"/>
    </source>
</evidence>
<gene>
    <name evidence="2" type="ORF">H5410_025775</name>
</gene>
<keyword evidence="3" id="KW-1185">Reference proteome</keyword>
<sequence length="88" mass="9514">MASSSSLSLPASHEKKVEESEFLSSSLGNNKVPLLRNKKNLVSLNLSPSPSPSLSLSHLSSITTTKTLGRFHLLLGHLYLPSKKMLLS</sequence>
<evidence type="ECO:0000256" key="1">
    <source>
        <dbReference type="SAM" id="MobiDB-lite"/>
    </source>
</evidence>
<organism evidence="2 3">
    <name type="scientific">Solanum commersonii</name>
    <name type="common">Commerson's wild potato</name>
    <name type="synonym">Commerson's nightshade</name>
    <dbReference type="NCBI Taxonomy" id="4109"/>
    <lineage>
        <taxon>Eukaryota</taxon>
        <taxon>Viridiplantae</taxon>
        <taxon>Streptophyta</taxon>
        <taxon>Embryophyta</taxon>
        <taxon>Tracheophyta</taxon>
        <taxon>Spermatophyta</taxon>
        <taxon>Magnoliopsida</taxon>
        <taxon>eudicotyledons</taxon>
        <taxon>Gunneridae</taxon>
        <taxon>Pentapetalae</taxon>
        <taxon>asterids</taxon>
        <taxon>lamiids</taxon>
        <taxon>Solanales</taxon>
        <taxon>Solanaceae</taxon>
        <taxon>Solanoideae</taxon>
        <taxon>Solaneae</taxon>
        <taxon>Solanum</taxon>
    </lineage>
</organism>
<feature type="region of interest" description="Disordered" evidence="1">
    <location>
        <begin position="1"/>
        <end position="31"/>
    </location>
</feature>
<comment type="caution">
    <text evidence="2">The sequence shown here is derived from an EMBL/GenBank/DDBJ whole genome shotgun (WGS) entry which is preliminary data.</text>
</comment>
<protein>
    <submittedName>
        <fullName evidence="2">Uncharacterized protein</fullName>
    </submittedName>
</protein>
<reference evidence="2 3" key="1">
    <citation type="submission" date="2020-09" db="EMBL/GenBank/DDBJ databases">
        <title>De no assembly of potato wild relative species, Solanum commersonii.</title>
        <authorList>
            <person name="Cho K."/>
        </authorList>
    </citation>
    <scope>NUCLEOTIDE SEQUENCE [LARGE SCALE GENOMIC DNA]</scope>
    <source>
        <strain evidence="2">LZ3.2</strain>
        <tissue evidence="2">Leaf</tissue>
    </source>
</reference>
<accession>A0A9J5YU43</accession>